<protein>
    <submittedName>
        <fullName evidence="1">Uncharacterized protein</fullName>
    </submittedName>
</protein>
<accession>A0A6A5W6F9</accession>
<dbReference type="EMBL" id="ML977619">
    <property type="protein sequence ID" value="KAF1996927.1"/>
    <property type="molecule type" value="Genomic_DNA"/>
</dbReference>
<reference evidence="1" key="1">
    <citation type="journal article" date="2020" name="Stud. Mycol.">
        <title>101 Dothideomycetes genomes: a test case for predicting lifestyles and emergence of pathogens.</title>
        <authorList>
            <person name="Haridas S."/>
            <person name="Albert R."/>
            <person name="Binder M."/>
            <person name="Bloem J."/>
            <person name="Labutti K."/>
            <person name="Salamov A."/>
            <person name="Andreopoulos B."/>
            <person name="Baker S."/>
            <person name="Barry K."/>
            <person name="Bills G."/>
            <person name="Bluhm B."/>
            <person name="Cannon C."/>
            <person name="Castanera R."/>
            <person name="Culley D."/>
            <person name="Daum C."/>
            <person name="Ezra D."/>
            <person name="Gonzalez J."/>
            <person name="Henrissat B."/>
            <person name="Kuo A."/>
            <person name="Liang C."/>
            <person name="Lipzen A."/>
            <person name="Lutzoni F."/>
            <person name="Magnuson J."/>
            <person name="Mondo S."/>
            <person name="Nolan M."/>
            <person name="Ohm R."/>
            <person name="Pangilinan J."/>
            <person name="Park H.-J."/>
            <person name="Ramirez L."/>
            <person name="Alfaro M."/>
            <person name="Sun H."/>
            <person name="Tritt A."/>
            <person name="Yoshinaga Y."/>
            <person name="Zwiers L.-H."/>
            <person name="Turgeon B."/>
            <person name="Goodwin S."/>
            <person name="Spatafora J."/>
            <person name="Crous P."/>
            <person name="Grigoriev I."/>
        </authorList>
    </citation>
    <scope>NUCLEOTIDE SEQUENCE</scope>
    <source>
        <strain evidence="1">CBS 123094</strain>
    </source>
</reference>
<dbReference type="AlphaFoldDB" id="A0A6A5W6F9"/>
<gene>
    <name evidence="1" type="ORF">P154DRAFT_418271</name>
</gene>
<feature type="non-terminal residue" evidence="1">
    <location>
        <position position="50"/>
    </location>
</feature>
<name>A0A6A5W6F9_9PLEO</name>
<organism evidence="1 2">
    <name type="scientific">Amniculicola lignicola CBS 123094</name>
    <dbReference type="NCBI Taxonomy" id="1392246"/>
    <lineage>
        <taxon>Eukaryota</taxon>
        <taxon>Fungi</taxon>
        <taxon>Dikarya</taxon>
        <taxon>Ascomycota</taxon>
        <taxon>Pezizomycotina</taxon>
        <taxon>Dothideomycetes</taxon>
        <taxon>Pleosporomycetidae</taxon>
        <taxon>Pleosporales</taxon>
        <taxon>Amniculicolaceae</taxon>
        <taxon>Amniculicola</taxon>
    </lineage>
</organism>
<keyword evidence="2" id="KW-1185">Reference proteome</keyword>
<sequence>AIADPGPQIYTGPCTTTDCGGWGVTCKRGYMCVGWPSVDPAKRQGCACSY</sequence>
<dbReference type="Proteomes" id="UP000799779">
    <property type="component" value="Unassembled WGS sequence"/>
</dbReference>
<evidence type="ECO:0000313" key="1">
    <source>
        <dbReference type="EMBL" id="KAF1996927.1"/>
    </source>
</evidence>
<feature type="non-terminal residue" evidence="1">
    <location>
        <position position="1"/>
    </location>
</feature>
<proteinExistence type="predicted"/>
<evidence type="ECO:0000313" key="2">
    <source>
        <dbReference type="Proteomes" id="UP000799779"/>
    </source>
</evidence>
<dbReference type="OrthoDB" id="4837440at2759"/>